<reference evidence="4" key="2">
    <citation type="submission" date="2020-12" db="EMBL/GenBank/DDBJ databases">
        <title>New Spironucleus salmonicida genome in near-complete chromosomes.</title>
        <authorList>
            <person name="Xu F."/>
            <person name="Kurt Z."/>
            <person name="Jimenez-Gonzalez A."/>
            <person name="Astvaldsson A."/>
            <person name="Andersson J.O."/>
            <person name="Svard S.G."/>
        </authorList>
    </citation>
    <scope>NUCLEOTIDE SEQUENCE</scope>
    <source>
        <strain evidence="4">ATCC 50377</strain>
    </source>
</reference>
<dbReference type="EMBL" id="AUWU02000007">
    <property type="protein sequence ID" value="KAH0570658.1"/>
    <property type="molecule type" value="Genomic_DNA"/>
</dbReference>
<name>V6LSA1_9EUKA</name>
<sequence>MKILPMEKRTFCRPFEHNFIFYSEYSIYTTNEQFQILKQEPLDDFSFILDKDAQSYQYITFYHKNRYYGQVLNNLYEFSVNTVTFLGQIPNFIINNLNDQIYHATTLNNNIIVYNNQEFFKYDFQSKSFIFMYKSSIQFTYILGQNKAIAYNNIGIVELNLEEAPQDLQLTNPPLNFLHFNSGLVYLQNKNLFFILEVDILTFFQGKMPNNFIFQNNLKPCCFGILCPSIHDYCKLNFRGWVLKISRARGKRDKEMYKFQQETQWVGQNEFLPEAKNLDINFDQIKLINGFQKDNFTLSQDRVIKILTYPYKISEQLLSLLHNSTLSINEQQKSNRGRKHKTDVSQIQLKLDANGNPRKRGRPPLIKKELLKSFVVIEADNSEKGKKKRKGKDSLSKHSFNQVDQLELEDLELSATEPVQKLDKDEIISQLQSEIEQLRGQVQQLTQTLSVVSSQNLKK</sequence>
<organism evidence="3">
    <name type="scientific">Spironucleus salmonicida</name>
    <dbReference type="NCBI Taxonomy" id="348837"/>
    <lineage>
        <taxon>Eukaryota</taxon>
        <taxon>Metamonada</taxon>
        <taxon>Diplomonadida</taxon>
        <taxon>Hexamitidae</taxon>
        <taxon>Hexamitinae</taxon>
        <taxon>Spironucleus</taxon>
    </lineage>
</organism>
<gene>
    <name evidence="3" type="ORF">SS50377_12441</name>
    <name evidence="4" type="ORF">SS50377_26944</name>
</gene>
<keyword evidence="1" id="KW-0175">Coiled coil</keyword>
<dbReference type="Proteomes" id="UP000018208">
    <property type="component" value="Unassembled WGS sequence"/>
</dbReference>
<accession>V6LSA1</accession>
<evidence type="ECO:0000313" key="5">
    <source>
        <dbReference type="Proteomes" id="UP000018208"/>
    </source>
</evidence>
<evidence type="ECO:0000313" key="4">
    <source>
        <dbReference type="EMBL" id="KAH0570658.1"/>
    </source>
</evidence>
<evidence type="ECO:0000313" key="3">
    <source>
        <dbReference type="EMBL" id="EST47455.1"/>
    </source>
</evidence>
<proteinExistence type="predicted"/>
<feature type="coiled-coil region" evidence="1">
    <location>
        <begin position="428"/>
        <end position="455"/>
    </location>
</feature>
<evidence type="ECO:0000256" key="1">
    <source>
        <dbReference type="SAM" id="Coils"/>
    </source>
</evidence>
<dbReference type="AlphaFoldDB" id="V6LSA1"/>
<protein>
    <submittedName>
        <fullName evidence="3">Uncharacterized protein</fullName>
    </submittedName>
</protein>
<dbReference type="VEuPathDB" id="GiardiaDB:SS50377_26944"/>
<keyword evidence="5" id="KW-1185">Reference proteome</keyword>
<dbReference type="EMBL" id="KI546040">
    <property type="protein sequence ID" value="EST47455.1"/>
    <property type="molecule type" value="Genomic_DNA"/>
</dbReference>
<feature type="region of interest" description="Disordered" evidence="2">
    <location>
        <begin position="330"/>
        <end position="364"/>
    </location>
</feature>
<evidence type="ECO:0000256" key="2">
    <source>
        <dbReference type="SAM" id="MobiDB-lite"/>
    </source>
</evidence>
<reference evidence="3 4" key="1">
    <citation type="journal article" date="2014" name="PLoS Genet.">
        <title>The Genome of Spironucleus salmonicida Highlights a Fish Pathogen Adapted to Fluctuating Environments.</title>
        <authorList>
            <person name="Xu F."/>
            <person name="Jerlstrom-Hultqvist J."/>
            <person name="Einarsson E."/>
            <person name="Astvaldsson A."/>
            <person name="Svard S.G."/>
            <person name="Andersson J.O."/>
        </authorList>
    </citation>
    <scope>NUCLEOTIDE SEQUENCE</scope>
    <source>
        <strain evidence="4">ATCC 50377</strain>
    </source>
</reference>